<evidence type="ECO:0008006" key="9">
    <source>
        <dbReference type="Google" id="ProtNLM"/>
    </source>
</evidence>
<dbReference type="EMBL" id="WNWS01000027">
    <property type="protein sequence ID" value="KAE9986676.1"/>
    <property type="molecule type" value="Genomic_DNA"/>
</dbReference>
<proteinExistence type="inferred from homology"/>
<protein>
    <recommendedName>
        <fullName evidence="9">NAD(P)-binding protein</fullName>
    </recommendedName>
</protein>
<gene>
    <name evidence="3" type="ORF">BLS_006719</name>
    <name evidence="5" type="ORF">EG327_002822</name>
    <name evidence="4" type="ORF">EG328_005003</name>
</gene>
<evidence type="ECO:0000313" key="8">
    <source>
        <dbReference type="Proteomes" id="UP000490939"/>
    </source>
</evidence>
<dbReference type="Gene3D" id="3.40.50.720">
    <property type="entry name" value="NAD(P)-binding Rossmann-like Domain"/>
    <property type="match status" value="1"/>
</dbReference>
<dbReference type="GO" id="GO:0016491">
    <property type="term" value="F:oxidoreductase activity"/>
    <property type="evidence" value="ECO:0007669"/>
    <property type="project" value="UniProtKB-KW"/>
</dbReference>
<evidence type="ECO:0000313" key="6">
    <source>
        <dbReference type="Proteomes" id="UP000433883"/>
    </source>
</evidence>
<accession>A0A8H3VBS3</accession>
<keyword evidence="8" id="KW-1185">Reference proteome</keyword>
<dbReference type="PANTHER" id="PTHR43669:SF4">
    <property type="entry name" value="SHORT-CHAIN DEHYDROGENASE"/>
    <property type="match status" value="1"/>
</dbReference>
<name>A0A8H3VBS3_VENIN</name>
<evidence type="ECO:0000256" key="2">
    <source>
        <dbReference type="ARBA" id="ARBA00023002"/>
    </source>
</evidence>
<evidence type="ECO:0000313" key="7">
    <source>
        <dbReference type="Proteomes" id="UP000447873"/>
    </source>
</evidence>
<dbReference type="InterPro" id="IPR002347">
    <property type="entry name" value="SDR_fam"/>
</dbReference>
<dbReference type="AlphaFoldDB" id="A0A8H3VBS3"/>
<dbReference type="InterPro" id="IPR036291">
    <property type="entry name" value="NAD(P)-bd_dom_sf"/>
</dbReference>
<comment type="caution">
    <text evidence="3">The sequence shown here is derived from an EMBL/GenBank/DDBJ whole genome shotgun (WGS) entry which is preliminary data.</text>
</comment>
<evidence type="ECO:0000313" key="3">
    <source>
        <dbReference type="EMBL" id="KAE9985636.1"/>
    </source>
</evidence>
<comment type="similarity">
    <text evidence="1">Belongs to the short-chain dehydrogenases/reductases (SDR) family.</text>
</comment>
<keyword evidence="2" id="KW-0560">Oxidoreductase</keyword>
<dbReference type="Pfam" id="PF00106">
    <property type="entry name" value="adh_short"/>
    <property type="match status" value="1"/>
</dbReference>
<dbReference type="PANTHER" id="PTHR43669">
    <property type="entry name" value="5-KETO-D-GLUCONATE 5-REDUCTASE"/>
    <property type="match status" value="1"/>
</dbReference>
<organism evidence="3 6">
    <name type="scientific">Venturia inaequalis</name>
    <name type="common">Apple scab fungus</name>
    <dbReference type="NCBI Taxonomy" id="5025"/>
    <lineage>
        <taxon>Eukaryota</taxon>
        <taxon>Fungi</taxon>
        <taxon>Dikarya</taxon>
        <taxon>Ascomycota</taxon>
        <taxon>Pezizomycotina</taxon>
        <taxon>Dothideomycetes</taxon>
        <taxon>Pleosporomycetidae</taxon>
        <taxon>Venturiales</taxon>
        <taxon>Venturiaceae</taxon>
        <taxon>Venturia</taxon>
    </lineage>
</organism>
<dbReference type="EMBL" id="WNWR01000191">
    <property type="protein sequence ID" value="KAE9989345.1"/>
    <property type="molecule type" value="Genomic_DNA"/>
</dbReference>
<sequence>MSKPVVLILGAGGNIGASLTSKFASGGYSIGLASRSRHDGTTPEGHLNIRIDLTNPLSLPSAFEKTKKAFGIPNIVIYNAAMMRVPPNPEDMFSVSVEDMASDVNLMTVSAYAAAREAVKAWEGLHQDEGGKKVFIYTGNMLNKTIMASPYVLTLGVGKAGAAYWIGSASALYADKGYKFYYADQHLSDGGPMGTDVGGPAAAEFYWKLVTEDVDVPWDATFVEGKGYVDFSAFKK</sequence>
<dbReference type="OrthoDB" id="5336600at2759"/>
<dbReference type="EMBL" id="WNWQ01000005">
    <property type="protein sequence ID" value="KAE9985636.1"/>
    <property type="molecule type" value="Genomic_DNA"/>
</dbReference>
<evidence type="ECO:0000313" key="4">
    <source>
        <dbReference type="EMBL" id="KAE9986676.1"/>
    </source>
</evidence>
<dbReference type="SUPFAM" id="SSF51735">
    <property type="entry name" value="NAD(P)-binding Rossmann-fold domains"/>
    <property type="match status" value="1"/>
</dbReference>
<dbReference type="Proteomes" id="UP000433883">
    <property type="component" value="Unassembled WGS sequence"/>
</dbReference>
<evidence type="ECO:0000256" key="1">
    <source>
        <dbReference type="ARBA" id="ARBA00006484"/>
    </source>
</evidence>
<reference evidence="3 6" key="1">
    <citation type="submission" date="2019-11" db="EMBL/GenBank/DDBJ databases">
        <title>Venturia inaequalis Genome Resource.</title>
        <authorList>
            <person name="Lichtner F.J."/>
        </authorList>
    </citation>
    <scope>NUCLEOTIDE SEQUENCE [LARGE SCALE GENOMIC DNA]</scope>
    <source>
        <strain evidence="4 7">120213</strain>
        <strain evidence="3">Bline_iso_100314</strain>
        <strain evidence="5 8">DMI_063113</strain>
    </source>
</reference>
<evidence type="ECO:0000313" key="5">
    <source>
        <dbReference type="EMBL" id="KAE9989345.1"/>
    </source>
</evidence>
<dbReference type="Proteomes" id="UP000447873">
    <property type="component" value="Unassembled WGS sequence"/>
</dbReference>
<dbReference type="Proteomes" id="UP000490939">
    <property type="component" value="Unassembled WGS sequence"/>
</dbReference>